<organism evidence="3 4">
    <name type="scientific">Chaetomidium leptoderma</name>
    <dbReference type="NCBI Taxonomy" id="669021"/>
    <lineage>
        <taxon>Eukaryota</taxon>
        <taxon>Fungi</taxon>
        <taxon>Dikarya</taxon>
        <taxon>Ascomycota</taxon>
        <taxon>Pezizomycotina</taxon>
        <taxon>Sordariomycetes</taxon>
        <taxon>Sordariomycetidae</taxon>
        <taxon>Sordariales</taxon>
        <taxon>Chaetomiaceae</taxon>
        <taxon>Chaetomidium</taxon>
    </lineage>
</organism>
<evidence type="ECO:0000256" key="1">
    <source>
        <dbReference type="SAM" id="MobiDB-lite"/>
    </source>
</evidence>
<comment type="caution">
    <text evidence="3">The sequence shown here is derived from an EMBL/GenBank/DDBJ whole genome shotgun (WGS) entry which is preliminary data.</text>
</comment>
<dbReference type="EMBL" id="MU856908">
    <property type="protein sequence ID" value="KAK4154572.1"/>
    <property type="molecule type" value="Genomic_DNA"/>
</dbReference>
<dbReference type="AlphaFoldDB" id="A0AAN6VNU0"/>
<evidence type="ECO:0000313" key="4">
    <source>
        <dbReference type="Proteomes" id="UP001302745"/>
    </source>
</evidence>
<keyword evidence="4" id="KW-1185">Reference proteome</keyword>
<feature type="compositionally biased region" description="Acidic residues" evidence="1">
    <location>
        <begin position="335"/>
        <end position="349"/>
    </location>
</feature>
<feature type="compositionally biased region" description="Basic and acidic residues" evidence="1">
    <location>
        <begin position="376"/>
        <end position="390"/>
    </location>
</feature>
<reference evidence="3" key="2">
    <citation type="submission" date="2023-05" db="EMBL/GenBank/DDBJ databases">
        <authorList>
            <consortium name="Lawrence Berkeley National Laboratory"/>
            <person name="Steindorff A."/>
            <person name="Hensen N."/>
            <person name="Bonometti L."/>
            <person name="Westerberg I."/>
            <person name="Brannstrom I.O."/>
            <person name="Guillou S."/>
            <person name="Cros-Aarteil S."/>
            <person name="Calhoun S."/>
            <person name="Haridas S."/>
            <person name="Kuo A."/>
            <person name="Mondo S."/>
            <person name="Pangilinan J."/>
            <person name="Riley R."/>
            <person name="Labutti K."/>
            <person name="Andreopoulos B."/>
            <person name="Lipzen A."/>
            <person name="Chen C."/>
            <person name="Yanf M."/>
            <person name="Daum C."/>
            <person name="Ng V."/>
            <person name="Clum A."/>
            <person name="Ohm R."/>
            <person name="Martin F."/>
            <person name="Silar P."/>
            <person name="Natvig D."/>
            <person name="Lalanne C."/>
            <person name="Gautier V."/>
            <person name="Ament-Velasquez S.L."/>
            <person name="Kruys A."/>
            <person name="Hutchinson M.I."/>
            <person name="Powell A.J."/>
            <person name="Barry K."/>
            <person name="Miller A.N."/>
            <person name="Grigoriev I.V."/>
            <person name="Debuchy R."/>
            <person name="Gladieux P."/>
            <person name="Thoren M.H."/>
            <person name="Johannesson H."/>
        </authorList>
    </citation>
    <scope>NUCLEOTIDE SEQUENCE</scope>
    <source>
        <strain evidence="3">CBS 538.74</strain>
    </source>
</reference>
<name>A0AAN6VNU0_9PEZI</name>
<dbReference type="Proteomes" id="UP001302745">
    <property type="component" value="Unassembled WGS sequence"/>
</dbReference>
<protein>
    <recommendedName>
        <fullName evidence="2">HNH nuclease domain-containing protein</fullName>
    </recommendedName>
</protein>
<feature type="compositionally biased region" description="Polar residues" evidence="1">
    <location>
        <begin position="355"/>
        <end position="364"/>
    </location>
</feature>
<proteinExistence type="predicted"/>
<feature type="domain" description="HNH nuclease" evidence="2">
    <location>
        <begin position="157"/>
        <end position="235"/>
    </location>
</feature>
<reference evidence="3" key="1">
    <citation type="journal article" date="2023" name="Mol. Phylogenet. Evol.">
        <title>Genome-scale phylogeny and comparative genomics of the fungal order Sordariales.</title>
        <authorList>
            <person name="Hensen N."/>
            <person name="Bonometti L."/>
            <person name="Westerberg I."/>
            <person name="Brannstrom I.O."/>
            <person name="Guillou S."/>
            <person name="Cros-Aarteil S."/>
            <person name="Calhoun S."/>
            <person name="Haridas S."/>
            <person name="Kuo A."/>
            <person name="Mondo S."/>
            <person name="Pangilinan J."/>
            <person name="Riley R."/>
            <person name="LaButti K."/>
            <person name="Andreopoulos B."/>
            <person name="Lipzen A."/>
            <person name="Chen C."/>
            <person name="Yan M."/>
            <person name="Daum C."/>
            <person name="Ng V."/>
            <person name="Clum A."/>
            <person name="Steindorff A."/>
            <person name="Ohm R.A."/>
            <person name="Martin F."/>
            <person name="Silar P."/>
            <person name="Natvig D.O."/>
            <person name="Lalanne C."/>
            <person name="Gautier V."/>
            <person name="Ament-Velasquez S.L."/>
            <person name="Kruys A."/>
            <person name="Hutchinson M.I."/>
            <person name="Powell A.J."/>
            <person name="Barry K."/>
            <person name="Miller A.N."/>
            <person name="Grigoriev I.V."/>
            <person name="Debuchy R."/>
            <person name="Gladieux P."/>
            <person name="Hiltunen Thoren M."/>
            <person name="Johannesson H."/>
        </authorList>
    </citation>
    <scope>NUCLEOTIDE SEQUENCE</scope>
    <source>
        <strain evidence="3">CBS 538.74</strain>
    </source>
</reference>
<dbReference type="Pfam" id="PF13391">
    <property type="entry name" value="HNH_2"/>
    <property type="match status" value="1"/>
</dbReference>
<dbReference type="InterPro" id="IPR003615">
    <property type="entry name" value="HNH_nuc"/>
</dbReference>
<evidence type="ECO:0000313" key="3">
    <source>
        <dbReference type="EMBL" id="KAK4154572.1"/>
    </source>
</evidence>
<gene>
    <name evidence="3" type="ORF">C8A00DRAFT_14291</name>
</gene>
<accession>A0AAN6VNU0</accession>
<feature type="region of interest" description="Disordered" evidence="1">
    <location>
        <begin position="335"/>
        <end position="390"/>
    </location>
</feature>
<sequence length="390" mass="43017">MDPDLADFQRAVAADRETVLRFLRDIPPTAEPVHDYITDLDERCALFGEMQQLHRDLGVPMPNAATLGFFMVAPTSGIREHLAIVRNTPPPYMVQMLDLRNLQAPAAMSSYFPTNRSSISQQPVPMSPLTAMLGNQGDAARSKAAALNAKERDGNVCLLSGTSDPEAAHIFPFATSESKQFNHLNALLQSFWGINKALAWRSLYENPAITQSLVNYLSLGHQLHFWFDKARFAFKPLSQTPITITLQFHWLRRTNLLTTTTIDASGETLLELTGLRIPPATWGSCLAHRASGVPIRTGQTFVICAKNPNHLPSFELLELQWNLLRVAAICGAADVTDEPDSDVDDDEELYLVTSEEATARQSEAASPPELPITERTLPDRTPDAGESRSG</sequence>
<evidence type="ECO:0000259" key="2">
    <source>
        <dbReference type="Pfam" id="PF13391"/>
    </source>
</evidence>